<protein>
    <submittedName>
        <fullName evidence="1">Uncharacterized protein</fullName>
    </submittedName>
</protein>
<comment type="caution">
    <text evidence="1">The sequence shown here is derived from an EMBL/GenBank/DDBJ whole genome shotgun (WGS) entry which is preliminary data.</text>
</comment>
<dbReference type="Proteomes" id="UP000821845">
    <property type="component" value="Chromosome 3"/>
</dbReference>
<keyword evidence="2" id="KW-1185">Reference proteome</keyword>
<evidence type="ECO:0000313" key="2">
    <source>
        <dbReference type="Proteomes" id="UP000821845"/>
    </source>
</evidence>
<reference evidence="1" key="1">
    <citation type="submission" date="2020-05" db="EMBL/GenBank/DDBJ databases">
        <title>Large-scale comparative analyses of tick genomes elucidate their genetic diversity and vector capacities.</title>
        <authorList>
            <person name="Jia N."/>
            <person name="Wang J."/>
            <person name="Shi W."/>
            <person name="Du L."/>
            <person name="Sun Y."/>
            <person name="Zhan W."/>
            <person name="Jiang J."/>
            <person name="Wang Q."/>
            <person name="Zhang B."/>
            <person name="Ji P."/>
            <person name="Sakyi L.B."/>
            <person name="Cui X."/>
            <person name="Yuan T."/>
            <person name="Jiang B."/>
            <person name="Yang W."/>
            <person name="Lam T.T.-Y."/>
            <person name="Chang Q."/>
            <person name="Ding S."/>
            <person name="Wang X."/>
            <person name="Zhu J."/>
            <person name="Ruan X."/>
            <person name="Zhao L."/>
            <person name="Wei J."/>
            <person name="Que T."/>
            <person name="Du C."/>
            <person name="Cheng J."/>
            <person name="Dai P."/>
            <person name="Han X."/>
            <person name="Huang E."/>
            <person name="Gao Y."/>
            <person name="Liu J."/>
            <person name="Shao H."/>
            <person name="Ye R."/>
            <person name="Li L."/>
            <person name="Wei W."/>
            <person name="Wang X."/>
            <person name="Wang C."/>
            <person name="Yang T."/>
            <person name="Huo Q."/>
            <person name="Li W."/>
            <person name="Guo W."/>
            <person name="Chen H."/>
            <person name="Zhou L."/>
            <person name="Ni X."/>
            <person name="Tian J."/>
            <person name="Zhou Y."/>
            <person name="Sheng Y."/>
            <person name="Liu T."/>
            <person name="Pan Y."/>
            <person name="Xia L."/>
            <person name="Li J."/>
            <person name="Zhao F."/>
            <person name="Cao W."/>
        </authorList>
    </citation>
    <scope>NUCLEOTIDE SEQUENCE</scope>
    <source>
        <strain evidence="1">Hyas-2018</strain>
    </source>
</reference>
<name>A0ACB7SMM5_HYAAI</name>
<gene>
    <name evidence="1" type="ORF">HPB50_011605</name>
</gene>
<organism evidence="1 2">
    <name type="scientific">Hyalomma asiaticum</name>
    <name type="common">Tick</name>
    <dbReference type="NCBI Taxonomy" id="266040"/>
    <lineage>
        <taxon>Eukaryota</taxon>
        <taxon>Metazoa</taxon>
        <taxon>Ecdysozoa</taxon>
        <taxon>Arthropoda</taxon>
        <taxon>Chelicerata</taxon>
        <taxon>Arachnida</taxon>
        <taxon>Acari</taxon>
        <taxon>Parasitiformes</taxon>
        <taxon>Ixodida</taxon>
        <taxon>Ixodoidea</taxon>
        <taxon>Ixodidae</taxon>
        <taxon>Hyalomminae</taxon>
        <taxon>Hyalomma</taxon>
    </lineage>
</organism>
<proteinExistence type="predicted"/>
<dbReference type="EMBL" id="CM023483">
    <property type="protein sequence ID" value="KAH6935935.1"/>
    <property type="molecule type" value="Genomic_DNA"/>
</dbReference>
<accession>A0ACB7SMM5</accession>
<sequence length="157" mass="17289">MLVRPVVGVRLRVLLGGGMALRSCLAKAFLNLGLRKGEAALRHAARVALEATAGLLLRDCRPDLAGEAYAALGLWDHRCNLRPRETDERRPAMLPFVFPSCRTAVSGCFVTVDDGGEATVSFCWSMPTEPRKNCSINNVGYFWQLPNTAWLFHSDDV</sequence>
<evidence type="ECO:0000313" key="1">
    <source>
        <dbReference type="EMBL" id="KAH6935935.1"/>
    </source>
</evidence>